<sequence length="258" mass="29015">MTFELRVDAFLHRAPTRAVVSRHTAATLLDAIVPHSGTVHFNGPAGSRWRPAGTTIHRRQDTPWVLHNHRPVTPAACTFTELAEDLELVDLVVLGDSLVRRKHVSCEGLVAAAADGSGRHAIRARTAAGLVRARVESAKETRTRLLLVFAGLPEPECNYRILDEHGREKWRLDLAYPALKVAIEYDGDHHFDSAEQRQKDRLRREWLMAHGWQVITIVATDLWRRPGQVLDRVVQALAAAGSKARVCRLAWQEHFPVR</sequence>
<comment type="caution">
    <text evidence="2">The sequence shown here is derived from an EMBL/GenBank/DDBJ whole genome shotgun (WGS) entry which is preliminary data.</text>
</comment>
<keyword evidence="2" id="KW-0378">Hydrolase</keyword>
<feature type="domain" description="Restriction endonuclease type II-like" evidence="1">
    <location>
        <begin position="158"/>
        <end position="237"/>
    </location>
</feature>
<keyword evidence="3" id="KW-1185">Reference proteome</keyword>
<dbReference type="Gene3D" id="3.40.960.10">
    <property type="entry name" value="VSR Endonuclease"/>
    <property type="match status" value="1"/>
</dbReference>
<dbReference type="InterPro" id="IPR049468">
    <property type="entry name" value="Restrct_endonuc-II-like_dom"/>
</dbReference>
<dbReference type="EMBL" id="JBHSWJ010000002">
    <property type="protein sequence ID" value="MFC6712491.1"/>
    <property type="molecule type" value="Genomic_DNA"/>
</dbReference>
<dbReference type="SUPFAM" id="SSF52980">
    <property type="entry name" value="Restriction endonuclease-like"/>
    <property type="match status" value="1"/>
</dbReference>
<reference evidence="3" key="1">
    <citation type="journal article" date="2019" name="Int. J. Syst. Evol. Microbiol.">
        <title>The Global Catalogue of Microorganisms (GCM) 10K type strain sequencing project: providing services to taxonomists for standard genome sequencing and annotation.</title>
        <authorList>
            <consortium name="The Broad Institute Genomics Platform"/>
            <consortium name="The Broad Institute Genome Sequencing Center for Infectious Disease"/>
            <person name="Wu L."/>
            <person name="Ma J."/>
        </authorList>
    </citation>
    <scope>NUCLEOTIDE SEQUENCE [LARGE SCALE GENOMIC DNA]</scope>
    <source>
        <strain evidence="3">NBRC 106593</strain>
    </source>
</reference>
<name>A0ABW2ANF7_9MICO</name>
<keyword evidence="2" id="KW-0540">Nuclease</keyword>
<dbReference type="RefSeq" id="WP_377819957.1">
    <property type="nucleotide sequence ID" value="NZ_JBHSWJ010000002.1"/>
</dbReference>
<dbReference type="Proteomes" id="UP001596356">
    <property type="component" value="Unassembled WGS sequence"/>
</dbReference>
<proteinExistence type="predicted"/>
<dbReference type="Pfam" id="PF18741">
    <property type="entry name" value="MTES_1575"/>
    <property type="match status" value="1"/>
</dbReference>
<organism evidence="2 3">
    <name type="scientific">Branchiibius cervicis</name>
    <dbReference type="NCBI Taxonomy" id="908252"/>
    <lineage>
        <taxon>Bacteria</taxon>
        <taxon>Bacillati</taxon>
        <taxon>Actinomycetota</taxon>
        <taxon>Actinomycetes</taxon>
        <taxon>Micrococcales</taxon>
        <taxon>Dermacoccaceae</taxon>
        <taxon>Branchiibius</taxon>
    </lineage>
</organism>
<evidence type="ECO:0000313" key="3">
    <source>
        <dbReference type="Proteomes" id="UP001596356"/>
    </source>
</evidence>
<gene>
    <name evidence="2" type="ORF">ACFQBT_00935</name>
</gene>
<dbReference type="GO" id="GO:0004519">
    <property type="term" value="F:endonuclease activity"/>
    <property type="evidence" value="ECO:0007669"/>
    <property type="project" value="UniProtKB-KW"/>
</dbReference>
<dbReference type="InterPro" id="IPR011335">
    <property type="entry name" value="Restrct_endonuc-II-like"/>
</dbReference>
<accession>A0ABW2ANF7</accession>
<evidence type="ECO:0000259" key="1">
    <source>
        <dbReference type="Pfam" id="PF18741"/>
    </source>
</evidence>
<protein>
    <submittedName>
        <fullName evidence="2">Endonuclease domain-containing protein</fullName>
    </submittedName>
</protein>
<evidence type="ECO:0000313" key="2">
    <source>
        <dbReference type="EMBL" id="MFC6712491.1"/>
    </source>
</evidence>
<keyword evidence="2" id="KW-0255">Endonuclease</keyword>